<evidence type="ECO:0000256" key="1">
    <source>
        <dbReference type="SAM" id="MobiDB-lite"/>
    </source>
</evidence>
<sequence length="71" mass="7945">MEQSRLMHALPGEKRKGPRNRGLIRFGGGSCWMHRDGGIDEIGNEAAEPPSKAFEIKEMPVVWEDVLEIPS</sequence>
<protein>
    <submittedName>
        <fullName evidence="2">Uncharacterized protein</fullName>
    </submittedName>
</protein>
<name>A0A151N2D0_ALLMI</name>
<dbReference type="Proteomes" id="UP000050525">
    <property type="component" value="Unassembled WGS sequence"/>
</dbReference>
<dbReference type="AlphaFoldDB" id="A0A151N2D0"/>
<gene>
    <name evidence="2" type="ORF">Y1Q_0016324</name>
</gene>
<organism evidence="2 3">
    <name type="scientific">Alligator mississippiensis</name>
    <name type="common">American alligator</name>
    <dbReference type="NCBI Taxonomy" id="8496"/>
    <lineage>
        <taxon>Eukaryota</taxon>
        <taxon>Metazoa</taxon>
        <taxon>Chordata</taxon>
        <taxon>Craniata</taxon>
        <taxon>Vertebrata</taxon>
        <taxon>Euteleostomi</taxon>
        <taxon>Archelosauria</taxon>
        <taxon>Archosauria</taxon>
        <taxon>Crocodylia</taxon>
        <taxon>Alligatoridae</taxon>
        <taxon>Alligatorinae</taxon>
        <taxon>Alligator</taxon>
    </lineage>
</organism>
<proteinExistence type="predicted"/>
<accession>A0A151N2D0</accession>
<comment type="caution">
    <text evidence="2">The sequence shown here is derived from an EMBL/GenBank/DDBJ whole genome shotgun (WGS) entry which is preliminary data.</text>
</comment>
<keyword evidence="3" id="KW-1185">Reference proteome</keyword>
<feature type="region of interest" description="Disordered" evidence="1">
    <location>
        <begin position="1"/>
        <end position="21"/>
    </location>
</feature>
<evidence type="ECO:0000313" key="2">
    <source>
        <dbReference type="EMBL" id="KYO30922.1"/>
    </source>
</evidence>
<evidence type="ECO:0000313" key="3">
    <source>
        <dbReference type="Proteomes" id="UP000050525"/>
    </source>
</evidence>
<reference evidence="2 3" key="1">
    <citation type="journal article" date="2012" name="Genome Biol.">
        <title>Sequencing three crocodilian genomes to illuminate the evolution of archosaurs and amniotes.</title>
        <authorList>
            <person name="St John J.A."/>
            <person name="Braun E.L."/>
            <person name="Isberg S.R."/>
            <person name="Miles L.G."/>
            <person name="Chong A.Y."/>
            <person name="Gongora J."/>
            <person name="Dalzell P."/>
            <person name="Moran C."/>
            <person name="Bed'hom B."/>
            <person name="Abzhanov A."/>
            <person name="Burgess S.C."/>
            <person name="Cooksey A.M."/>
            <person name="Castoe T.A."/>
            <person name="Crawford N.G."/>
            <person name="Densmore L.D."/>
            <person name="Drew J.C."/>
            <person name="Edwards S.V."/>
            <person name="Faircloth B.C."/>
            <person name="Fujita M.K."/>
            <person name="Greenwold M.J."/>
            <person name="Hoffmann F.G."/>
            <person name="Howard J.M."/>
            <person name="Iguchi T."/>
            <person name="Janes D.E."/>
            <person name="Khan S.Y."/>
            <person name="Kohno S."/>
            <person name="de Koning A.J."/>
            <person name="Lance S.L."/>
            <person name="McCarthy F.M."/>
            <person name="McCormack J.E."/>
            <person name="Merchant M.E."/>
            <person name="Peterson D.G."/>
            <person name="Pollock D.D."/>
            <person name="Pourmand N."/>
            <person name="Raney B.J."/>
            <person name="Roessler K.A."/>
            <person name="Sanford J.R."/>
            <person name="Sawyer R.H."/>
            <person name="Schmidt C.J."/>
            <person name="Triplett E.W."/>
            <person name="Tuberville T.D."/>
            <person name="Venegas-Anaya M."/>
            <person name="Howard J.T."/>
            <person name="Jarvis E.D."/>
            <person name="Guillette L.J.Jr."/>
            <person name="Glenn T.C."/>
            <person name="Green R.E."/>
            <person name="Ray D.A."/>
        </authorList>
    </citation>
    <scope>NUCLEOTIDE SEQUENCE [LARGE SCALE GENOMIC DNA]</scope>
    <source>
        <strain evidence="2">KSC_2009_1</strain>
    </source>
</reference>
<dbReference type="EMBL" id="AKHW03004113">
    <property type="protein sequence ID" value="KYO30922.1"/>
    <property type="molecule type" value="Genomic_DNA"/>
</dbReference>